<evidence type="ECO:0000313" key="2">
    <source>
        <dbReference type="Proteomes" id="UP000325440"/>
    </source>
</evidence>
<feature type="non-terminal residue" evidence="1">
    <location>
        <position position="1"/>
    </location>
</feature>
<dbReference type="Proteomes" id="UP000325440">
    <property type="component" value="Unassembled WGS sequence"/>
</dbReference>
<evidence type="ECO:0000313" key="1">
    <source>
        <dbReference type="EMBL" id="VVC35307.1"/>
    </source>
</evidence>
<dbReference type="EMBL" id="CABPRJ010001426">
    <property type="protein sequence ID" value="VVC35307.1"/>
    <property type="molecule type" value="Genomic_DNA"/>
</dbReference>
<name>A0A5E4MUV6_9HEMI</name>
<protein>
    <submittedName>
        <fullName evidence="1">Uncharacterized protein</fullName>
    </submittedName>
</protein>
<accession>A0A5E4MUV6</accession>
<organism evidence="1 2">
    <name type="scientific">Cinara cedri</name>
    <dbReference type="NCBI Taxonomy" id="506608"/>
    <lineage>
        <taxon>Eukaryota</taxon>
        <taxon>Metazoa</taxon>
        <taxon>Ecdysozoa</taxon>
        <taxon>Arthropoda</taxon>
        <taxon>Hexapoda</taxon>
        <taxon>Insecta</taxon>
        <taxon>Pterygota</taxon>
        <taxon>Neoptera</taxon>
        <taxon>Paraneoptera</taxon>
        <taxon>Hemiptera</taxon>
        <taxon>Sternorrhyncha</taxon>
        <taxon>Aphidomorpha</taxon>
        <taxon>Aphidoidea</taxon>
        <taxon>Aphididae</taxon>
        <taxon>Lachninae</taxon>
        <taxon>Cinara</taxon>
    </lineage>
</organism>
<reference evidence="1 2" key="1">
    <citation type="submission" date="2019-08" db="EMBL/GenBank/DDBJ databases">
        <authorList>
            <person name="Alioto T."/>
            <person name="Alioto T."/>
            <person name="Gomez Garrido J."/>
        </authorList>
    </citation>
    <scope>NUCLEOTIDE SEQUENCE [LARGE SCALE GENOMIC DNA]</scope>
</reference>
<gene>
    <name evidence="1" type="ORF">CINCED_3A001043</name>
</gene>
<keyword evidence="2" id="KW-1185">Reference proteome</keyword>
<sequence>HGFLPARREIIHSNQVYVLLFNTLGGINESDDWADRMSSMKAFIKNERVGIDMRGVIKGCYKNYGENNQRKKIHGGHSGE</sequence>
<proteinExistence type="predicted"/>
<dbReference type="AlphaFoldDB" id="A0A5E4MUV6"/>